<reference evidence="2" key="2">
    <citation type="submission" date="2020-09" db="EMBL/GenBank/DDBJ databases">
        <authorList>
            <person name="Sun Q."/>
            <person name="Sedlacek I."/>
        </authorList>
    </citation>
    <scope>NUCLEOTIDE SEQUENCE</scope>
    <source>
        <strain evidence="2">CCM 7897</strain>
    </source>
</reference>
<comment type="caution">
    <text evidence="2">The sequence shown here is derived from an EMBL/GenBank/DDBJ whole genome shotgun (WGS) entry which is preliminary data.</text>
</comment>
<evidence type="ECO:0000313" key="2">
    <source>
        <dbReference type="EMBL" id="GGF89487.1"/>
    </source>
</evidence>
<keyword evidence="3" id="KW-1185">Reference proteome</keyword>
<feature type="transmembrane region" description="Helical" evidence="1">
    <location>
        <begin position="137"/>
        <end position="160"/>
    </location>
</feature>
<keyword evidence="1" id="KW-0812">Transmembrane</keyword>
<sequence length="364" mass="40843">MNRWVRREVTEQLRGNPVARRVRYGLVHRALRRFFGSGTFGRFIIAYMAVNVAVVAAEALSVWLVPAWLPAWSTSGSAPATDIKALMLNVSSCLLGAQIGLLGVISLSLALVTLIAQREGSSTDVQVYYHESFSFELVASCVALAAVLCAQLLWPLQFFIHRLGLGTELQFFKLCLLGLHLAWLLVNLAAVAYFIATTFRFVQQSARETLRERYTANVVLPRDLTQRLREQLYGLATKELIGDDEEDRGRPTATFGFDFGAPWNVEVETLFARPVALHDVRMTWVRWVLKRWSARCVTAAAQQPTSASHGLGRMGPSIWFTPHIGGVLRGNVSWCRRREGVPLTAFEKFVLRRAFIFRSSRDEG</sequence>
<dbReference type="EMBL" id="BMCT01000015">
    <property type="protein sequence ID" value="GGF89487.1"/>
    <property type="molecule type" value="Genomic_DNA"/>
</dbReference>
<evidence type="ECO:0000256" key="1">
    <source>
        <dbReference type="SAM" id="Phobius"/>
    </source>
</evidence>
<organism evidence="2 3">
    <name type="scientific">Azorhizobium oxalatiphilum</name>
    <dbReference type="NCBI Taxonomy" id="980631"/>
    <lineage>
        <taxon>Bacteria</taxon>
        <taxon>Pseudomonadati</taxon>
        <taxon>Pseudomonadota</taxon>
        <taxon>Alphaproteobacteria</taxon>
        <taxon>Hyphomicrobiales</taxon>
        <taxon>Xanthobacteraceae</taxon>
        <taxon>Azorhizobium</taxon>
    </lineage>
</organism>
<accession>A0A917CID1</accession>
<evidence type="ECO:0000313" key="3">
    <source>
        <dbReference type="Proteomes" id="UP000606044"/>
    </source>
</evidence>
<keyword evidence="1" id="KW-1133">Transmembrane helix</keyword>
<name>A0A917CID1_9HYPH</name>
<feature type="transmembrane region" description="Helical" evidence="1">
    <location>
        <begin position="43"/>
        <end position="65"/>
    </location>
</feature>
<proteinExistence type="predicted"/>
<dbReference type="RefSeq" id="WP_188584257.1">
    <property type="nucleotide sequence ID" value="NZ_BMCT01000015.1"/>
</dbReference>
<keyword evidence="1" id="KW-0472">Membrane</keyword>
<gene>
    <name evidence="2" type="ORF">GCM10007301_56760</name>
</gene>
<dbReference type="Proteomes" id="UP000606044">
    <property type="component" value="Unassembled WGS sequence"/>
</dbReference>
<protein>
    <submittedName>
        <fullName evidence="2">Uncharacterized protein</fullName>
    </submittedName>
</protein>
<dbReference type="AlphaFoldDB" id="A0A917CID1"/>
<feature type="transmembrane region" description="Helical" evidence="1">
    <location>
        <begin position="85"/>
        <end position="116"/>
    </location>
</feature>
<feature type="transmembrane region" description="Helical" evidence="1">
    <location>
        <begin position="180"/>
        <end position="202"/>
    </location>
</feature>
<reference evidence="2" key="1">
    <citation type="journal article" date="2014" name="Int. J. Syst. Evol. Microbiol.">
        <title>Complete genome sequence of Corynebacterium casei LMG S-19264T (=DSM 44701T), isolated from a smear-ripened cheese.</title>
        <authorList>
            <consortium name="US DOE Joint Genome Institute (JGI-PGF)"/>
            <person name="Walter F."/>
            <person name="Albersmeier A."/>
            <person name="Kalinowski J."/>
            <person name="Ruckert C."/>
        </authorList>
    </citation>
    <scope>NUCLEOTIDE SEQUENCE</scope>
    <source>
        <strain evidence="2">CCM 7897</strain>
    </source>
</reference>